<evidence type="ECO:0000313" key="5">
    <source>
        <dbReference type="Proteomes" id="UP000525987"/>
    </source>
</evidence>
<gene>
    <name evidence="4" type="ORF">FHR96_003722</name>
</gene>
<dbReference type="EMBL" id="JACHXM010000027">
    <property type="protein sequence ID" value="MBB3142820.1"/>
    <property type="molecule type" value="Genomic_DNA"/>
</dbReference>
<dbReference type="Gene3D" id="3.30.2400.10">
    <property type="entry name" value="Major capsid protein gp5"/>
    <property type="match status" value="1"/>
</dbReference>
<evidence type="ECO:0000259" key="3">
    <source>
        <dbReference type="Pfam" id="PF05065"/>
    </source>
</evidence>
<reference evidence="4 5" key="1">
    <citation type="submission" date="2020-08" db="EMBL/GenBank/DDBJ databases">
        <title>Genomic Encyclopedia of Type Strains, Phase III (KMG-III): the genomes of soil and plant-associated and newly described type strains.</title>
        <authorList>
            <person name="Whitman W."/>
        </authorList>
    </citation>
    <scope>NUCLEOTIDE SEQUENCE [LARGE SCALE GENOMIC DNA]</scope>
    <source>
        <strain evidence="4 5">CECT 5995</strain>
    </source>
</reference>
<accession>A0A7W5G732</accession>
<keyword evidence="5" id="KW-1185">Reference proteome</keyword>
<protein>
    <submittedName>
        <fullName evidence="4">HK97 family phage major capsid protein</fullName>
    </submittedName>
</protein>
<feature type="coiled-coil region" evidence="2">
    <location>
        <begin position="4"/>
        <end position="59"/>
    </location>
</feature>
<keyword evidence="2" id="KW-0175">Coiled coil</keyword>
<dbReference type="NCBIfam" id="TIGR01554">
    <property type="entry name" value="major_cap_HK97"/>
    <property type="match status" value="1"/>
</dbReference>
<proteinExistence type="predicted"/>
<comment type="subcellular location">
    <subcellularLocation>
        <location evidence="1">Virion</location>
    </subcellularLocation>
</comment>
<evidence type="ECO:0000256" key="2">
    <source>
        <dbReference type="SAM" id="Coils"/>
    </source>
</evidence>
<name>A0A7W5G732_9GAMM</name>
<evidence type="ECO:0000256" key="1">
    <source>
        <dbReference type="ARBA" id="ARBA00004328"/>
    </source>
</evidence>
<dbReference type="RefSeq" id="WP_183389180.1">
    <property type="nucleotide sequence ID" value="NZ_JACHXM010000027.1"/>
</dbReference>
<dbReference type="Pfam" id="PF05065">
    <property type="entry name" value="Phage_capsid"/>
    <property type="match status" value="1"/>
</dbReference>
<dbReference type="AlphaFoldDB" id="A0A7W5G732"/>
<comment type="caution">
    <text evidence="4">The sequence shown here is derived from an EMBL/GenBank/DDBJ whole genome shotgun (WGS) entry which is preliminary data.</text>
</comment>
<dbReference type="SUPFAM" id="SSF56563">
    <property type="entry name" value="Major capsid protein gp5"/>
    <property type="match status" value="1"/>
</dbReference>
<feature type="domain" description="Phage capsid-like C-terminal" evidence="3">
    <location>
        <begin position="143"/>
        <end position="434"/>
    </location>
</feature>
<dbReference type="InterPro" id="IPR024455">
    <property type="entry name" value="Phage_capsid"/>
</dbReference>
<organism evidence="4 5">
    <name type="scientific">Halomonas organivorans</name>
    <dbReference type="NCBI Taxonomy" id="257772"/>
    <lineage>
        <taxon>Bacteria</taxon>
        <taxon>Pseudomonadati</taxon>
        <taxon>Pseudomonadota</taxon>
        <taxon>Gammaproteobacteria</taxon>
        <taxon>Oceanospirillales</taxon>
        <taxon>Halomonadaceae</taxon>
        <taxon>Halomonas</taxon>
    </lineage>
</organism>
<evidence type="ECO:0000313" key="4">
    <source>
        <dbReference type="EMBL" id="MBB3142820.1"/>
    </source>
</evidence>
<dbReference type="InterPro" id="IPR054612">
    <property type="entry name" value="Phage_capsid-like_C"/>
</dbReference>
<dbReference type="Proteomes" id="UP000525987">
    <property type="component" value="Unassembled WGS sequence"/>
</dbReference>
<sequence length="439" mass="47504">MYDIEKLRRQRAEINAQVQELAKLEAENGELTAEQLEQFEQLSTQFEELTTKLERAERTERMNATASQPVETYAGSQAGQGGNGAPAVHVKPELKQYTGATAARMAMAVAAGRGDMQIAAQFARNEIGDNDVAMAVETSAGSGGSLVPQNMHDEIIELLRPKTIVRSLGAQTMPLPNGNLSLPRMASGATSSYVGEGSDVLASEGSTDDVALNAKTMITLVPFSNQLIGRAGFNVEQLFLNDMLASMAVREDKAFLRDDGSSDTPTGFGPICVAEGRVVPWSGTVDLDGIDAYLDSLILTLMESDSLLITPGWGLSPRTYMKLFGLRDGNGNKVYPEMAQGELKGWPIKHTTTIPNNLDTSGSGNSNESEIYFADWNDVVIGESDTMTIDFSREATYKDAADNLVSAFSRNQSLLRVVKEHDIAFRHPEGLVLGTEVPW</sequence>